<evidence type="ECO:0000313" key="2">
    <source>
        <dbReference type="Proteomes" id="UP001177023"/>
    </source>
</evidence>
<reference evidence="1" key="1">
    <citation type="submission" date="2023-06" db="EMBL/GenBank/DDBJ databases">
        <authorList>
            <person name="Delattre M."/>
        </authorList>
    </citation>
    <scope>NUCLEOTIDE SEQUENCE</scope>
    <source>
        <strain evidence="1">AF72</strain>
    </source>
</reference>
<name>A0AA36C3C3_9BILA</name>
<dbReference type="EMBL" id="CATQJA010000067">
    <property type="protein sequence ID" value="CAJ0557645.1"/>
    <property type="molecule type" value="Genomic_DNA"/>
</dbReference>
<comment type="caution">
    <text evidence="1">The sequence shown here is derived from an EMBL/GenBank/DDBJ whole genome shotgun (WGS) entry which is preliminary data.</text>
</comment>
<proteinExistence type="predicted"/>
<dbReference type="AlphaFoldDB" id="A0AA36C3C3"/>
<gene>
    <name evidence="1" type="ORF">MSPICULIGERA_LOCUS403</name>
</gene>
<keyword evidence="2" id="KW-1185">Reference proteome</keyword>
<organism evidence="1 2">
    <name type="scientific">Mesorhabditis spiculigera</name>
    <dbReference type="NCBI Taxonomy" id="96644"/>
    <lineage>
        <taxon>Eukaryota</taxon>
        <taxon>Metazoa</taxon>
        <taxon>Ecdysozoa</taxon>
        <taxon>Nematoda</taxon>
        <taxon>Chromadorea</taxon>
        <taxon>Rhabditida</taxon>
        <taxon>Rhabditina</taxon>
        <taxon>Rhabditomorpha</taxon>
        <taxon>Rhabditoidea</taxon>
        <taxon>Rhabditidae</taxon>
        <taxon>Mesorhabditinae</taxon>
        <taxon>Mesorhabditis</taxon>
    </lineage>
</organism>
<accession>A0AA36C3C3</accession>
<feature type="non-terminal residue" evidence="1">
    <location>
        <position position="1"/>
    </location>
</feature>
<protein>
    <submittedName>
        <fullName evidence="1">Uncharacterized protein</fullName>
    </submittedName>
</protein>
<evidence type="ECO:0000313" key="1">
    <source>
        <dbReference type="EMBL" id="CAJ0557645.1"/>
    </source>
</evidence>
<sequence length="433" mass="48531">MALTAEEWADFLNIIWEGRGDYSSRDRLREKFPTSEHDEARLQRNPETLARIKSALASTDGDVEIPAEDTDPIESFIDPISSYRTMSTEFATEHFGFPDVSGCVAGTAFTASDESEWTWDGFSGWDLIACAPTEGEVKVVRIGWATYYFGADNEWHNARTGAFETREELIEEARKANGDWCRLVPELASPPVATEPAEEETKAESRMDKHGVTITGSPVVPTPTEAEWPTWHEVPEGRTVLAKNRHTYTKRDGILCIGTSTMKSCMATSTQRLAPFVAAEEGVSMSLCEDCLPAWEQWHDYRHNGPLGRWKVWPLGNPGSDGIAAAARASADNLRSVREERKSLSEWQCALVMRLCAEQHSNEEVAADQLKQAMIAALDRRAQNGRHLHHKDCIHNLAPEEQVALRGRTVEWWMTVVGSMPEQITPDQWEESL</sequence>
<dbReference type="Proteomes" id="UP001177023">
    <property type="component" value="Unassembled WGS sequence"/>
</dbReference>